<dbReference type="EMBL" id="BAAARV010000085">
    <property type="protein sequence ID" value="GAA2379216.1"/>
    <property type="molecule type" value="Genomic_DNA"/>
</dbReference>
<protein>
    <recommendedName>
        <fullName evidence="4">Serine protease</fullName>
    </recommendedName>
</protein>
<dbReference type="RefSeq" id="WP_344618412.1">
    <property type="nucleotide sequence ID" value="NZ_BAAARV010000085.1"/>
</dbReference>
<evidence type="ECO:0000313" key="2">
    <source>
        <dbReference type="EMBL" id="GAA2379216.1"/>
    </source>
</evidence>
<dbReference type="InterPro" id="IPR043504">
    <property type="entry name" value="Peptidase_S1_PA_chymotrypsin"/>
</dbReference>
<accession>A0ABP5UHE8</accession>
<dbReference type="InterPro" id="IPR009003">
    <property type="entry name" value="Peptidase_S1_PA"/>
</dbReference>
<sequence length="426" mass="44389">MNRRHRFFVTAIGIAALVAAPALPAAADETPPPAGQAGDGSALLVQPALAARQDRLMQLRTWIITQPGIEDTGYIESVNDAADLSTTVLWYGPASALQDGIRKEAKRLGVSVTFKQRKYSRGQLIAAATAAFHSSGKGALAGFTLHSVGAIAADFDGIVIRGDQAGAPAAGRAALDASTAGAISAQLGVDVSITSDSGPLVAATATRDSDSPAFNAGGLMSSPSTTSFCTSGFGIILNGVARTTTARHCWQHDYKTVYSGYTYGDGLVNSPEGAARVMTAGGFYWMFDGAWNNTAGYKKTVIGYGDVGLNDLVCTSGANSGVRCNIKVTNMWVLHNDGMGADFWTIEGHQQNDTIAATQGDSGGPVFTTVGDTQVRATGMIQAVQKTWTNCVGVRLGTADIYCSSWVYFSSMRTINNSLGATLRTG</sequence>
<gene>
    <name evidence="2" type="ORF">GCM10010170_085780</name>
</gene>
<feature type="chain" id="PRO_5045635666" description="Serine protease" evidence="1">
    <location>
        <begin position="28"/>
        <end position="426"/>
    </location>
</feature>
<keyword evidence="3" id="KW-1185">Reference proteome</keyword>
<name>A0ABP5UHE8_9ACTN</name>
<keyword evidence="1" id="KW-0732">Signal</keyword>
<dbReference type="SUPFAM" id="SSF50494">
    <property type="entry name" value="Trypsin-like serine proteases"/>
    <property type="match status" value="1"/>
</dbReference>
<proteinExistence type="predicted"/>
<evidence type="ECO:0008006" key="4">
    <source>
        <dbReference type="Google" id="ProtNLM"/>
    </source>
</evidence>
<dbReference type="Proteomes" id="UP001501444">
    <property type="component" value="Unassembled WGS sequence"/>
</dbReference>
<dbReference type="Gene3D" id="2.40.10.10">
    <property type="entry name" value="Trypsin-like serine proteases"/>
    <property type="match status" value="2"/>
</dbReference>
<evidence type="ECO:0000313" key="3">
    <source>
        <dbReference type="Proteomes" id="UP001501444"/>
    </source>
</evidence>
<comment type="caution">
    <text evidence="2">The sequence shown here is derived from an EMBL/GenBank/DDBJ whole genome shotgun (WGS) entry which is preliminary data.</text>
</comment>
<feature type="signal peptide" evidence="1">
    <location>
        <begin position="1"/>
        <end position="27"/>
    </location>
</feature>
<reference evidence="3" key="1">
    <citation type="journal article" date="2019" name="Int. J. Syst. Evol. Microbiol.">
        <title>The Global Catalogue of Microorganisms (GCM) 10K type strain sequencing project: providing services to taxonomists for standard genome sequencing and annotation.</title>
        <authorList>
            <consortium name="The Broad Institute Genomics Platform"/>
            <consortium name="The Broad Institute Genome Sequencing Center for Infectious Disease"/>
            <person name="Wu L."/>
            <person name="Ma J."/>
        </authorList>
    </citation>
    <scope>NUCLEOTIDE SEQUENCE [LARGE SCALE GENOMIC DNA]</scope>
    <source>
        <strain evidence="3">JCM 3272</strain>
    </source>
</reference>
<organism evidence="2 3">
    <name type="scientific">Dactylosporangium salmoneum</name>
    <dbReference type="NCBI Taxonomy" id="53361"/>
    <lineage>
        <taxon>Bacteria</taxon>
        <taxon>Bacillati</taxon>
        <taxon>Actinomycetota</taxon>
        <taxon>Actinomycetes</taxon>
        <taxon>Micromonosporales</taxon>
        <taxon>Micromonosporaceae</taxon>
        <taxon>Dactylosporangium</taxon>
    </lineage>
</organism>
<evidence type="ECO:0000256" key="1">
    <source>
        <dbReference type="SAM" id="SignalP"/>
    </source>
</evidence>